<comment type="similarity">
    <text evidence="1 3">Belongs to the peptidase A1 family.</text>
</comment>
<keyword evidence="4" id="KW-0472">Membrane</keyword>
<dbReference type="Gene3D" id="2.40.70.10">
    <property type="entry name" value="Acid Proteases"/>
    <property type="match status" value="2"/>
</dbReference>
<keyword evidence="4" id="KW-0812">Transmembrane</keyword>
<dbReference type="InterPro" id="IPR021109">
    <property type="entry name" value="Peptidase_aspartic_dom_sf"/>
</dbReference>
<name>W7I3L6_9PEZI</name>
<dbReference type="Pfam" id="PF00026">
    <property type="entry name" value="Asp"/>
    <property type="match status" value="2"/>
</dbReference>
<evidence type="ECO:0000313" key="6">
    <source>
        <dbReference type="EMBL" id="EWC46798.1"/>
    </source>
</evidence>
<protein>
    <recommendedName>
        <fullName evidence="5">Peptidase A1 domain-containing protein</fullName>
    </recommendedName>
</protein>
<evidence type="ECO:0000313" key="7">
    <source>
        <dbReference type="Proteomes" id="UP000024837"/>
    </source>
</evidence>
<sequence length="485" mass="53996">MLWHWVVYPGVFLALSPFGLPVTALIHPRRANYSDIARYNVISDTHMQIPIRAMHKPDPVLHHLRSRYYEGPPPMSGQVLYQNISTIESSTYWVPVIVGGQQVNLIIDTGSSDTWVIADSYTCDRYIKRNGTRDPRRPDIGYNCGFGPGFDPDQSDTFQVRNPSNKSFAVQYVDTSGAFGYVGEDILSIAGMDINQTIGVANLANWKGDHVTGGVLGLSYPGSTPSGEGHKPYDWVRNRTRNGSPEETRPKFDCHDTYPSLIENVAAQGYDPVFSIALSKSKYHLYQQGLVQNDVYNDSWVDGGLMTFGGIPNLKGLGLPFAKAKMNPWMDEETSCASNVSRIGYGLEVDGIADGSDMLSTGKFTTRLDTGCSMVLWPRAVARKILERVHPPPPLETPWRIACDAEFPEIKIVIGGVAIPFDRKLMIRQTLEPEYNWEGKAMCSTNFMMNIFGDDLILGAPFLQGVLAVYDIGHKEIRIAQRFEE</sequence>
<dbReference type="InterPro" id="IPR001969">
    <property type="entry name" value="Aspartic_peptidase_AS"/>
</dbReference>
<accession>W7I3L6</accession>
<keyword evidence="4" id="KW-1133">Transmembrane helix</keyword>
<evidence type="ECO:0000256" key="4">
    <source>
        <dbReference type="SAM" id="Phobius"/>
    </source>
</evidence>
<keyword evidence="7" id="KW-1185">Reference proteome</keyword>
<dbReference type="AlphaFoldDB" id="W7I3L6"/>
<evidence type="ECO:0000256" key="3">
    <source>
        <dbReference type="RuleBase" id="RU000454"/>
    </source>
</evidence>
<dbReference type="OrthoDB" id="15189at2759"/>
<evidence type="ECO:0000256" key="1">
    <source>
        <dbReference type="ARBA" id="ARBA00007447"/>
    </source>
</evidence>
<dbReference type="InterPro" id="IPR001461">
    <property type="entry name" value="Aspartic_peptidase_A1"/>
</dbReference>
<dbReference type="HOGENOM" id="CLU_562606_0_0_1"/>
<dbReference type="PRINTS" id="PR00792">
    <property type="entry name" value="PEPSIN"/>
</dbReference>
<dbReference type="Proteomes" id="UP000024837">
    <property type="component" value="Unassembled WGS sequence"/>
</dbReference>
<dbReference type="GO" id="GO:0006508">
    <property type="term" value="P:proteolysis"/>
    <property type="evidence" value="ECO:0007669"/>
    <property type="project" value="UniProtKB-KW"/>
</dbReference>
<evidence type="ECO:0000256" key="2">
    <source>
        <dbReference type="ARBA" id="ARBA00022750"/>
    </source>
</evidence>
<dbReference type="InterPro" id="IPR034164">
    <property type="entry name" value="Pepsin-like_dom"/>
</dbReference>
<proteinExistence type="inferred from homology"/>
<organism evidence="6 7">
    <name type="scientific">Drechslerella stenobrocha 248</name>
    <dbReference type="NCBI Taxonomy" id="1043628"/>
    <lineage>
        <taxon>Eukaryota</taxon>
        <taxon>Fungi</taxon>
        <taxon>Dikarya</taxon>
        <taxon>Ascomycota</taxon>
        <taxon>Pezizomycotina</taxon>
        <taxon>Orbiliomycetes</taxon>
        <taxon>Orbiliales</taxon>
        <taxon>Orbiliaceae</taxon>
        <taxon>Drechslerella</taxon>
    </lineage>
</organism>
<evidence type="ECO:0000259" key="5">
    <source>
        <dbReference type="PROSITE" id="PS51767"/>
    </source>
</evidence>
<dbReference type="InterPro" id="IPR033121">
    <property type="entry name" value="PEPTIDASE_A1"/>
</dbReference>
<dbReference type="CDD" id="cd05471">
    <property type="entry name" value="pepsin_like"/>
    <property type="match status" value="1"/>
</dbReference>
<dbReference type="PROSITE" id="PS00141">
    <property type="entry name" value="ASP_PROTEASE"/>
    <property type="match status" value="1"/>
</dbReference>
<dbReference type="PANTHER" id="PTHR47966">
    <property type="entry name" value="BETA-SITE APP-CLEAVING ENZYME, ISOFORM A-RELATED"/>
    <property type="match status" value="1"/>
</dbReference>
<keyword evidence="3" id="KW-0378">Hydrolase</keyword>
<feature type="domain" description="Peptidase A1" evidence="5">
    <location>
        <begin position="92"/>
        <end position="480"/>
    </location>
</feature>
<dbReference type="GO" id="GO:0004190">
    <property type="term" value="F:aspartic-type endopeptidase activity"/>
    <property type="evidence" value="ECO:0007669"/>
    <property type="project" value="UniProtKB-KW"/>
</dbReference>
<keyword evidence="3" id="KW-0645">Protease</keyword>
<dbReference type="PROSITE" id="PS51767">
    <property type="entry name" value="PEPTIDASE_A1"/>
    <property type="match status" value="1"/>
</dbReference>
<gene>
    <name evidence="6" type="ORF">DRE_04043</name>
</gene>
<feature type="transmembrane region" description="Helical" evidence="4">
    <location>
        <begin position="6"/>
        <end position="26"/>
    </location>
</feature>
<dbReference type="SUPFAM" id="SSF50630">
    <property type="entry name" value="Acid proteases"/>
    <property type="match status" value="1"/>
</dbReference>
<dbReference type="GO" id="GO:0000324">
    <property type="term" value="C:fungal-type vacuole"/>
    <property type="evidence" value="ECO:0007669"/>
    <property type="project" value="TreeGrafter"/>
</dbReference>
<reference evidence="6 7" key="1">
    <citation type="submission" date="2013-05" db="EMBL/GenBank/DDBJ databases">
        <title>Drechslerella stenobrocha genome reveals carnivorous origination and mechanical trapping mechanism of predatory fungi.</title>
        <authorList>
            <person name="Liu X."/>
            <person name="Zhang W."/>
            <person name="Liu K."/>
        </authorList>
    </citation>
    <scope>NUCLEOTIDE SEQUENCE [LARGE SCALE GENOMIC DNA]</scope>
    <source>
        <strain evidence="6 7">248</strain>
    </source>
</reference>
<keyword evidence="2 3" id="KW-0064">Aspartyl protease</keyword>
<dbReference type="PANTHER" id="PTHR47966:SF47">
    <property type="entry name" value="ENDOPEPTIDASE, PUTATIVE (AFU_ORTHOLOGUE AFUA_3G01220)-RELATED"/>
    <property type="match status" value="1"/>
</dbReference>
<dbReference type="EMBL" id="KI966415">
    <property type="protein sequence ID" value="EWC46798.1"/>
    <property type="molecule type" value="Genomic_DNA"/>
</dbReference>